<organism evidence="1 2">
    <name type="scientific">Musa troglodytarum</name>
    <name type="common">fe'i banana</name>
    <dbReference type="NCBI Taxonomy" id="320322"/>
    <lineage>
        <taxon>Eukaryota</taxon>
        <taxon>Viridiplantae</taxon>
        <taxon>Streptophyta</taxon>
        <taxon>Embryophyta</taxon>
        <taxon>Tracheophyta</taxon>
        <taxon>Spermatophyta</taxon>
        <taxon>Magnoliopsida</taxon>
        <taxon>Liliopsida</taxon>
        <taxon>Zingiberales</taxon>
        <taxon>Musaceae</taxon>
        <taxon>Musa</taxon>
    </lineage>
</organism>
<keyword evidence="2" id="KW-1185">Reference proteome</keyword>
<protein>
    <submittedName>
        <fullName evidence="1">Uncharacterized protein</fullName>
    </submittedName>
</protein>
<accession>A0A9E7HGR8</accession>
<evidence type="ECO:0000313" key="2">
    <source>
        <dbReference type="Proteomes" id="UP001055439"/>
    </source>
</evidence>
<dbReference type="AlphaFoldDB" id="A0A9E7HGR8"/>
<reference evidence="1" key="1">
    <citation type="submission" date="2022-05" db="EMBL/GenBank/DDBJ databases">
        <title>The Musa troglodytarum L. genome provides insights into the mechanism of non-climacteric behaviour and enrichment of carotenoids.</title>
        <authorList>
            <person name="Wang J."/>
        </authorList>
    </citation>
    <scope>NUCLEOTIDE SEQUENCE</scope>
    <source>
        <tissue evidence="1">Leaf</tissue>
    </source>
</reference>
<sequence length="102" mass="11163">MTSSIFLQVVRESGTGFQLIMAGNESPWMGGNCCKASSSLMVETLALLEALKAVQFLQLPVIEINIDSYGGCQHYQGINPIPWSLQNLLPSIEINTDSMELE</sequence>
<gene>
    <name evidence="1" type="ORF">MUK42_25622</name>
</gene>
<dbReference type="EMBL" id="CP097510">
    <property type="protein sequence ID" value="URE32890.1"/>
    <property type="molecule type" value="Genomic_DNA"/>
</dbReference>
<dbReference type="Proteomes" id="UP001055439">
    <property type="component" value="Chromosome 8"/>
</dbReference>
<evidence type="ECO:0000313" key="1">
    <source>
        <dbReference type="EMBL" id="URE32890.1"/>
    </source>
</evidence>
<proteinExistence type="predicted"/>
<name>A0A9E7HGR8_9LILI</name>